<gene>
    <name evidence="1" type="ORF">MBORA_17610</name>
</gene>
<protein>
    <submittedName>
        <fullName evidence="1">Uncharacterized protein</fullName>
    </submittedName>
</protein>
<evidence type="ECO:0000313" key="1">
    <source>
        <dbReference type="EMBL" id="KZX10923.1"/>
    </source>
</evidence>
<keyword evidence="2" id="KW-1185">Reference proteome</keyword>
<name>A0A165ZMU1_METOA</name>
<dbReference type="GO" id="GO:0016020">
    <property type="term" value="C:membrane"/>
    <property type="evidence" value="ECO:0007669"/>
    <property type="project" value="InterPro"/>
</dbReference>
<evidence type="ECO:0000313" key="2">
    <source>
        <dbReference type="Proteomes" id="UP000077428"/>
    </source>
</evidence>
<dbReference type="GO" id="GO:0015297">
    <property type="term" value="F:antiporter activity"/>
    <property type="evidence" value="ECO:0007669"/>
    <property type="project" value="InterPro"/>
</dbReference>
<dbReference type="EMBL" id="LWMU01000103">
    <property type="protein sequence ID" value="KZX10923.1"/>
    <property type="molecule type" value="Genomic_DNA"/>
</dbReference>
<dbReference type="RefSeq" id="WP_042694505.1">
    <property type="nucleotide sequence ID" value="NZ_CABMAB010000039.1"/>
</dbReference>
<dbReference type="InterPro" id="IPR002528">
    <property type="entry name" value="MATE_fam"/>
</dbReference>
<dbReference type="STRING" id="66851.MBORA_17610"/>
<dbReference type="PATRIC" id="fig|66851.6.peg.1915"/>
<dbReference type="AlphaFoldDB" id="A0A165ZMU1"/>
<reference evidence="2" key="1">
    <citation type="journal article" date="2016" name="Genome Announc.">
        <title>Draft Genome Sequences of Methanobrevibacter curvatus DSM11111, Methanobrevibacter cuticularis DSM11139, Methanobrevibacter filiformis DSM11501, and Methanobrevibacter oralis DSM7256.</title>
        <authorList>
            <person name="Poehlein A."/>
            <person name="Seedorf H."/>
        </authorList>
    </citation>
    <scope>NUCLEOTIDE SEQUENCE [LARGE SCALE GENOMIC DNA]</scope>
    <source>
        <strain evidence="2">DSM 7256 / JCM 30027 / ZR</strain>
    </source>
</reference>
<dbReference type="GO" id="GO:0042910">
    <property type="term" value="F:xenobiotic transmembrane transporter activity"/>
    <property type="evidence" value="ECO:0007669"/>
    <property type="project" value="InterPro"/>
</dbReference>
<accession>A0A165ZMU1</accession>
<comment type="caution">
    <text evidence="1">The sequence shown here is derived from an EMBL/GenBank/DDBJ whole genome shotgun (WGS) entry which is preliminary data.</text>
</comment>
<organism evidence="1 2">
    <name type="scientific">Methanobrevibacter oralis</name>
    <dbReference type="NCBI Taxonomy" id="66851"/>
    <lineage>
        <taxon>Archaea</taxon>
        <taxon>Methanobacteriati</taxon>
        <taxon>Methanobacteriota</taxon>
        <taxon>Methanomada group</taxon>
        <taxon>Methanobacteria</taxon>
        <taxon>Methanobacteriales</taxon>
        <taxon>Methanobacteriaceae</taxon>
        <taxon>Methanobrevibacter</taxon>
    </lineage>
</organism>
<dbReference type="Pfam" id="PF01554">
    <property type="entry name" value="MatE"/>
    <property type="match status" value="1"/>
</dbReference>
<proteinExistence type="predicted"/>
<dbReference type="Proteomes" id="UP000077428">
    <property type="component" value="Unassembled WGS sequence"/>
</dbReference>
<sequence>MNKEECIDWIFVSGLGTSQLAAVSVTFRLIQVIIGIGLTFGNGADSYILTEILVLKNNKELPLW</sequence>